<gene>
    <name evidence="5" type="ORF">FHETE_4060</name>
</gene>
<dbReference type="SMART" id="SM00248">
    <property type="entry name" value="ANK"/>
    <property type="match status" value="7"/>
</dbReference>
<evidence type="ECO:0000256" key="1">
    <source>
        <dbReference type="ARBA" id="ARBA00022737"/>
    </source>
</evidence>
<protein>
    <submittedName>
        <fullName evidence="5">Ankyrin protein</fullName>
    </submittedName>
</protein>
<feature type="region of interest" description="Disordered" evidence="4">
    <location>
        <begin position="513"/>
        <end position="542"/>
    </location>
</feature>
<dbReference type="AlphaFoldDB" id="A0A8H5WUQ7"/>
<dbReference type="EMBL" id="JAAGWQ010000065">
    <property type="protein sequence ID" value="KAF5671690.1"/>
    <property type="molecule type" value="Genomic_DNA"/>
</dbReference>
<dbReference type="OrthoDB" id="823504at2759"/>
<evidence type="ECO:0000256" key="3">
    <source>
        <dbReference type="PROSITE-ProRule" id="PRU00023"/>
    </source>
</evidence>
<name>A0A8H5WUQ7_FUSHE</name>
<feature type="repeat" description="ANK" evidence="3">
    <location>
        <begin position="350"/>
        <end position="387"/>
    </location>
</feature>
<keyword evidence="6" id="KW-1185">Reference proteome</keyword>
<keyword evidence="2 3" id="KW-0040">ANK repeat</keyword>
<dbReference type="InterPro" id="IPR036770">
    <property type="entry name" value="Ankyrin_rpt-contain_sf"/>
</dbReference>
<feature type="region of interest" description="Disordered" evidence="4">
    <location>
        <begin position="1"/>
        <end position="29"/>
    </location>
</feature>
<dbReference type="PANTHER" id="PTHR24198:SF165">
    <property type="entry name" value="ANKYRIN REPEAT-CONTAINING PROTEIN-RELATED"/>
    <property type="match status" value="1"/>
</dbReference>
<accession>A0A8H5WUQ7</accession>
<feature type="compositionally biased region" description="Basic and acidic residues" evidence="4">
    <location>
        <begin position="526"/>
        <end position="542"/>
    </location>
</feature>
<dbReference type="PANTHER" id="PTHR24198">
    <property type="entry name" value="ANKYRIN REPEAT AND PROTEIN KINASE DOMAIN-CONTAINING PROTEIN"/>
    <property type="match status" value="1"/>
</dbReference>
<feature type="compositionally biased region" description="Basic and acidic residues" evidence="4">
    <location>
        <begin position="15"/>
        <end position="28"/>
    </location>
</feature>
<dbReference type="InterPro" id="IPR002110">
    <property type="entry name" value="Ankyrin_rpt"/>
</dbReference>
<dbReference type="SUPFAM" id="SSF48403">
    <property type="entry name" value="Ankyrin repeat"/>
    <property type="match status" value="1"/>
</dbReference>
<sequence length="551" mass="61729">MSSCSPKTESSYSRFARDPNDGRSEHSYDVPMTMIDRDGSKLYENDRLELLLSIVSENDTSALEQYLIIAPWAVPSKPPWVEEYETSGLEDEIFFLTTYHGYLNMLRMLLGHCAQGEDATTRIRFSYMRKALLNDASRWGHPEMVRFLLENQPMYASIHERDPEGETAILSATNLHGFQFTNNLHEEGFCLTKHEAVVHLLLDWGACATDGLFRAIDGQLIDTVLTLSVRWAGPRLIKRIIDSGADVHGKVAKGYRVHNDPKIEVSALYSACIHANIDAVKTLIECRGVNVDAVEMIRSQDCRGCFALHWATQFEPAGCDVRELNMANVISIIKLLLDIDPSTINAQDHQGNTPLHHASGRLSQNKQCAAVFETLFMRGADGTLLNNKGETPLHTLLAPDPTSILDPLEVDTAAISAFLLHGMKVTDSEIDGNTPLHIAARQVQHFRTVSYLLQRGGTAALYVRNAQQDTPAHIAARADYWIEGWRTRADDKIEIRDAMLRKMVQVGGDGLMDWPNAEGKSPRQLCQEKADEWREAEKGRDPDSWITEYAV</sequence>
<dbReference type="Proteomes" id="UP000567885">
    <property type="component" value="Unassembled WGS sequence"/>
</dbReference>
<dbReference type="PROSITE" id="PS50297">
    <property type="entry name" value="ANK_REP_REGION"/>
    <property type="match status" value="1"/>
</dbReference>
<dbReference type="Gene3D" id="1.25.40.20">
    <property type="entry name" value="Ankyrin repeat-containing domain"/>
    <property type="match status" value="1"/>
</dbReference>
<organism evidence="5 6">
    <name type="scientific">Fusarium heterosporum</name>
    <dbReference type="NCBI Taxonomy" id="42747"/>
    <lineage>
        <taxon>Eukaryota</taxon>
        <taxon>Fungi</taxon>
        <taxon>Dikarya</taxon>
        <taxon>Ascomycota</taxon>
        <taxon>Pezizomycotina</taxon>
        <taxon>Sordariomycetes</taxon>
        <taxon>Hypocreomycetidae</taxon>
        <taxon>Hypocreales</taxon>
        <taxon>Nectriaceae</taxon>
        <taxon>Fusarium</taxon>
        <taxon>Fusarium heterosporum species complex</taxon>
    </lineage>
</organism>
<evidence type="ECO:0000256" key="4">
    <source>
        <dbReference type="SAM" id="MobiDB-lite"/>
    </source>
</evidence>
<dbReference type="PROSITE" id="PS50088">
    <property type="entry name" value="ANK_REPEAT"/>
    <property type="match status" value="2"/>
</dbReference>
<feature type="compositionally biased region" description="Polar residues" evidence="4">
    <location>
        <begin position="1"/>
        <end position="13"/>
    </location>
</feature>
<proteinExistence type="predicted"/>
<evidence type="ECO:0000313" key="6">
    <source>
        <dbReference type="Proteomes" id="UP000567885"/>
    </source>
</evidence>
<keyword evidence="1" id="KW-0677">Repeat</keyword>
<dbReference type="Pfam" id="PF00023">
    <property type="entry name" value="Ank"/>
    <property type="match status" value="1"/>
</dbReference>
<evidence type="ECO:0000313" key="5">
    <source>
        <dbReference type="EMBL" id="KAF5671690.1"/>
    </source>
</evidence>
<reference evidence="5 6" key="1">
    <citation type="submission" date="2020-05" db="EMBL/GenBank/DDBJ databases">
        <title>Identification and distribution of gene clusters putatively required for synthesis of sphingolipid metabolism inhibitors in phylogenetically diverse species of the filamentous fungus Fusarium.</title>
        <authorList>
            <person name="Kim H.-S."/>
            <person name="Busman M."/>
            <person name="Brown D.W."/>
            <person name="Divon H."/>
            <person name="Uhlig S."/>
            <person name="Proctor R.H."/>
        </authorList>
    </citation>
    <scope>NUCLEOTIDE SEQUENCE [LARGE SCALE GENOMIC DNA]</scope>
    <source>
        <strain evidence="5 6">NRRL 20693</strain>
    </source>
</reference>
<feature type="repeat" description="ANK" evidence="3">
    <location>
        <begin position="431"/>
        <end position="456"/>
    </location>
</feature>
<evidence type="ECO:0000256" key="2">
    <source>
        <dbReference type="ARBA" id="ARBA00023043"/>
    </source>
</evidence>
<comment type="caution">
    <text evidence="5">The sequence shown here is derived from an EMBL/GenBank/DDBJ whole genome shotgun (WGS) entry which is preliminary data.</text>
</comment>